<sequence>MRPAAPSSVIVAFTAAAIHRCNYPAHSHILYHSPQLRTTTTHQTTVAAFFIFCQPHRCWLSMPSPPSVAHSPYSSDHRRYFLYLLPDTSLLVVGATTYSRSPPLFLPIVALAASTTPSPSAFLYR</sequence>
<evidence type="ECO:0000313" key="2">
    <source>
        <dbReference type="Proteomes" id="UP000287651"/>
    </source>
</evidence>
<evidence type="ECO:0000313" key="1">
    <source>
        <dbReference type="EMBL" id="RRT51355.1"/>
    </source>
</evidence>
<organism evidence="1 2">
    <name type="scientific">Ensete ventricosum</name>
    <name type="common">Abyssinian banana</name>
    <name type="synonym">Musa ensete</name>
    <dbReference type="NCBI Taxonomy" id="4639"/>
    <lineage>
        <taxon>Eukaryota</taxon>
        <taxon>Viridiplantae</taxon>
        <taxon>Streptophyta</taxon>
        <taxon>Embryophyta</taxon>
        <taxon>Tracheophyta</taxon>
        <taxon>Spermatophyta</taxon>
        <taxon>Magnoliopsida</taxon>
        <taxon>Liliopsida</taxon>
        <taxon>Zingiberales</taxon>
        <taxon>Musaceae</taxon>
        <taxon>Ensete</taxon>
    </lineage>
</organism>
<proteinExistence type="predicted"/>
<name>A0A426YHZ5_ENSVE</name>
<comment type="caution">
    <text evidence="1">The sequence shown here is derived from an EMBL/GenBank/DDBJ whole genome shotgun (WGS) entry which is preliminary data.</text>
</comment>
<protein>
    <submittedName>
        <fullName evidence="1">Uncharacterized protein</fullName>
    </submittedName>
</protein>
<gene>
    <name evidence="1" type="ORF">B296_00007857</name>
</gene>
<dbReference type="AlphaFoldDB" id="A0A426YHZ5"/>
<accession>A0A426YHZ5</accession>
<dbReference type="Proteomes" id="UP000287651">
    <property type="component" value="Unassembled WGS sequence"/>
</dbReference>
<reference evidence="1 2" key="1">
    <citation type="journal article" date="2014" name="Agronomy (Basel)">
        <title>A Draft Genome Sequence for Ensete ventricosum, the Drought-Tolerant Tree Against Hunger.</title>
        <authorList>
            <person name="Harrison J."/>
            <person name="Moore K.A."/>
            <person name="Paszkiewicz K."/>
            <person name="Jones T."/>
            <person name="Grant M."/>
            <person name="Ambacheew D."/>
            <person name="Muzemil S."/>
            <person name="Studholme D.J."/>
        </authorList>
    </citation>
    <scope>NUCLEOTIDE SEQUENCE [LARGE SCALE GENOMIC DNA]</scope>
</reference>
<dbReference type="EMBL" id="AMZH03012269">
    <property type="protein sequence ID" value="RRT51355.1"/>
    <property type="molecule type" value="Genomic_DNA"/>
</dbReference>